<protein>
    <submittedName>
        <fullName evidence="1">Uncharacterized protein</fullName>
    </submittedName>
</protein>
<dbReference type="Proteomes" id="UP000501465">
    <property type="component" value="Segment"/>
</dbReference>
<reference evidence="1" key="1">
    <citation type="journal article" date="2016" name="Genome Announc.">
        <title>Complete genome sequence of an African swine fever virus isolate from Sardinia, Italy.</title>
        <authorList>
            <person name="Granberg F."/>
            <person name="Torresi C."/>
            <person name="Oggiano A."/>
            <person name="Malmberg M."/>
            <person name="Iscaro C."/>
            <person name="De Mia G.M."/>
            <person name="Sandor B."/>
        </authorList>
    </citation>
    <scope>NUCLEOTIDE SEQUENCE [LARGE SCALE GENOMIC DNA]</scope>
    <source>
        <strain evidence="1">47/Ss/2008</strain>
    </source>
</reference>
<organismHost>
    <name type="scientific">Phacochoerus africanus</name>
    <name type="common">Warthog</name>
    <dbReference type="NCBI Taxonomy" id="41426"/>
</organismHost>
<dbReference type="Proteomes" id="UP000502695">
    <property type="component" value="Segment"/>
</dbReference>
<accession>A0A3G1EUU9</accession>
<dbReference type="EMBL" id="MN270969">
    <property type="protein sequence ID" value="QIM06688.1"/>
    <property type="molecule type" value="Genomic_DNA"/>
</dbReference>
<organismHost>
    <name type="scientific">Ornithodoros</name>
    <name type="common">relapsing fever ticks</name>
    <dbReference type="NCBI Taxonomy" id="6937"/>
</organismHost>
<evidence type="ECO:0000313" key="1">
    <source>
        <dbReference type="EMBL" id="AOO54352.1"/>
    </source>
</evidence>
<organismHost>
    <name type="scientific">Phacochoerus aethiopicus</name>
    <name type="common">Warthog</name>
    <dbReference type="NCBI Taxonomy" id="85517"/>
</organismHost>
<evidence type="ECO:0000313" key="10">
    <source>
        <dbReference type="EMBL" id="QIM08560.1"/>
    </source>
</evidence>
<dbReference type="EMBL" id="MN270972">
    <property type="protein sequence ID" value="QIM07393.1"/>
    <property type="molecule type" value="Genomic_DNA"/>
</dbReference>
<dbReference type="EMBL" id="MN270976">
    <property type="protein sequence ID" value="QIM08327.1"/>
    <property type="molecule type" value="Genomic_DNA"/>
</dbReference>
<dbReference type="Proteomes" id="UP000501683">
    <property type="component" value="Segment"/>
</dbReference>
<sequence length="64" mass="7730">MIKWPREYRCRSLLLIAIVKRDVTLPMPRTPSIHTTISYFFLLHASSNSIWLQYSHPSRKYVYF</sequence>
<dbReference type="Proteomes" id="UP000266411">
    <property type="component" value="Segment"/>
</dbReference>
<dbReference type="EMBL" id="MN270975">
    <property type="protein sequence ID" value="QIM08094.1"/>
    <property type="molecule type" value="Genomic_DNA"/>
</dbReference>
<dbReference type="EMBL" id="MN270978">
    <property type="protein sequence ID" value="QIM08793.1"/>
    <property type="molecule type" value="Genomic_DNA"/>
</dbReference>
<dbReference type="Proteomes" id="UP000502885">
    <property type="component" value="Segment"/>
</dbReference>
<dbReference type="EMBL" id="MN270977">
    <property type="protein sequence ID" value="QIM08560.1"/>
    <property type="molecule type" value="Genomic_DNA"/>
</dbReference>
<dbReference type="Proteomes" id="UP000500898">
    <property type="component" value="Segment"/>
</dbReference>
<evidence type="ECO:0000313" key="12">
    <source>
        <dbReference type="EMBL" id="QIM09026.1"/>
    </source>
</evidence>
<dbReference type="EMBL" id="MN270971">
    <property type="protein sequence ID" value="QIM07158.1"/>
    <property type="molecule type" value="Genomic_DNA"/>
</dbReference>
<evidence type="ECO:0000313" key="15">
    <source>
        <dbReference type="EMBL" id="QPL11958.1"/>
    </source>
</evidence>
<dbReference type="EMBL" id="MT932579">
    <property type="protein sequence ID" value="QPL11958.1"/>
    <property type="molecule type" value="Genomic_DNA"/>
</dbReference>
<dbReference type="Proteomes" id="UP000501990">
    <property type="component" value="Segment"/>
</dbReference>
<evidence type="ECO:0000313" key="3">
    <source>
        <dbReference type="EMBL" id="QIM06923.1"/>
    </source>
</evidence>
<dbReference type="EMBL" id="MN270974">
    <property type="protein sequence ID" value="QIM07859.1"/>
    <property type="molecule type" value="Genomic_DNA"/>
</dbReference>
<dbReference type="EMBL" id="MN270973">
    <property type="protein sequence ID" value="QIM07626.1"/>
    <property type="molecule type" value="Genomic_DNA"/>
</dbReference>
<name>A0A3G1EUU9_ASF</name>
<dbReference type="Proteomes" id="UP000503066">
    <property type="component" value="Genome"/>
</dbReference>
<dbReference type="EMBL" id="MT932578">
    <property type="protein sequence ID" value="QPL11741.1"/>
    <property type="molecule type" value="Genomic_DNA"/>
</dbReference>
<organismHost>
    <name type="scientific">Ornithodoros moubata</name>
    <name type="common">Soft tick</name>
    <name type="synonym">Argasid tick</name>
    <dbReference type="NCBI Taxonomy" id="6938"/>
</organismHost>
<dbReference type="Proteomes" id="UP000500690">
    <property type="component" value="Segment"/>
</dbReference>
<organismHost>
    <name type="scientific">Sus scrofa</name>
    <name type="common">Pig</name>
    <dbReference type="NCBI Taxonomy" id="9823"/>
</organismHost>
<dbReference type="Proteomes" id="UP000503294">
    <property type="component" value="Segment"/>
</dbReference>
<evidence type="ECO:0000313" key="7">
    <source>
        <dbReference type="EMBL" id="QIM07859.1"/>
    </source>
</evidence>
<evidence type="ECO:0000313" key="11">
    <source>
        <dbReference type="EMBL" id="QIM08793.1"/>
    </source>
</evidence>
<gene>
    <name evidence="1" type="primary">URF14</name>
    <name evidence="2" type="synonym">URF014</name>
    <name evidence="1" type="ORF">AFSV47Ss_0047</name>
</gene>
<evidence type="ECO:0000313" key="2">
    <source>
        <dbReference type="EMBL" id="QIM06688.1"/>
    </source>
</evidence>
<dbReference type="Proteomes" id="UP000594565">
    <property type="component" value="Segment"/>
</dbReference>
<dbReference type="EMBL" id="MN270979">
    <property type="protein sequence ID" value="QIM09026.1"/>
    <property type="molecule type" value="Genomic_DNA"/>
</dbReference>
<dbReference type="Proteomes" id="UP000501487">
    <property type="component" value="Segment"/>
</dbReference>
<evidence type="ECO:0000313" key="4">
    <source>
        <dbReference type="EMBL" id="QIM07158.1"/>
    </source>
</evidence>
<dbReference type="EMBL" id="KX354450">
    <property type="protein sequence ID" value="AOO54352.1"/>
    <property type="molecule type" value="Genomic_DNA"/>
</dbReference>
<dbReference type="EMBL" id="MN270980">
    <property type="protein sequence ID" value="QIM09259.1"/>
    <property type="molecule type" value="Genomic_DNA"/>
</dbReference>
<reference evidence="14" key="3">
    <citation type="journal article" date="2020" name="Vaccines (Basel)">
        <title>African Swine Fever Circulation among Free-Ranging Pigs in Sardinia: Data from the Eradication Program.</title>
        <authorList>
            <person name="Franzoni G."/>
            <person name="Dei Giudici S."/>
            <person name="Loi F."/>
            <person name="Sanna D."/>
            <person name="Floris M."/>
            <person name="Fiori M."/>
            <person name="Sanna M.L."/>
            <person name="Madrau P."/>
            <person name="Scarpa F."/>
            <person name="Zinellu S."/>
            <person name="Giammarioli M."/>
            <person name="Cappai S."/>
            <person name="De Mia G.M."/>
            <person name="Laddomada A."/>
            <person name="Rolesu S."/>
            <person name="Oggiano A."/>
        </authorList>
    </citation>
    <scope>NUCLEOTIDE SEQUENCE [LARGE SCALE GENOMIC DNA]</scope>
    <source>
        <strain evidence="14">103917/18</strain>
        <strain evidence="15">55234/18</strain>
    </source>
</reference>
<evidence type="ECO:0000313" key="16">
    <source>
        <dbReference type="Proteomes" id="UP000500690"/>
    </source>
</evidence>
<evidence type="ECO:0000313" key="6">
    <source>
        <dbReference type="EMBL" id="QIM07626.1"/>
    </source>
</evidence>
<evidence type="ECO:0000313" key="13">
    <source>
        <dbReference type="EMBL" id="QIM09259.1"/>
    </source>
</evidence>
<proteinExistence type="predicted"/>
<evidence type="ECO:0000313" key="14">
    <source>
        <dbReference type="EMBL" id="QPL11741.1"/>
    </source>
</evidence>
<evidence type="ECO:0000313" key="5">
    <source>
        <dbReference type="EMBL" id="QIM07393.1"/>
    </source>
</evidence>
<dbReference type="RefSeq" id="YP_009703264.1">
    <property type="nucleotide sequence ID" value="NC_044955.1"/>
</dbReference>
<organismHost>
    <name type="scientific">Potamochoerus larvatus</name>
    <name type="common">Bushpig</name>
    <dbReference type="NCBI Taxonomy" id="273792"/>
</organismHost>
<dbReference type="EMBL" id="MN270970">
    <property type="protein sequence ID" value="QIM06923.1"/>
    <property type="molecule type" value="Genomic_DNA"/>
</dbReference>
<evidence type="ECO:0000313" key="17">
    <source>
        <dbReference type="Proteomes" id="UP000500898"/>
    </source>
</evidence>
<dbReference type="GeneID" id="41902072"/>
<evidence type="ECO:0000313" key="9">
    <source>
        <dbReference type="EMBL" id="QIM08327.1"/>
    </source>
</evidence>
<dbReference type="Proteomes" id="UP000501235">
    <property type="component" value="Segment"/>
</dbReference>
<dbReference type="KEGG" id="vg:41902072"/>
<organism evidence="1">
    <name type="scientific">African swine fever virus</name>
    <name type="common">ASFV</name>
    <dbReference type="NCBI Taxonomy" id="10497"/>
    <lineage>
        <taxon>Viruses</taxon>
        <taxon>Varidnaviria</taxon>
        <taxon>Bamfordvirae</taxon>
        <taxon>Nucleocytoviricota</taxon>
        <taxon>Pokkesviricetes</taxon>
        <taxon>Asfuvirales</taxon>
        <taxon>Asfarviridae</taxon>
        <taxon>Asfivirus</taxon>
        <taxon>Asfivirus haemorrhagiae</taxon>
    </lineage>
</organism>
<dbReference type="Proteomes" id="UP000594644">
    <property type="component" value="Segment"/>
</dbReference>
<reference evidence="16 17" key="2">
    <citation type="journal article" date="2020" name="Transbound. Emerg. Dis.">
        <title>The evolution of African swine fever virus in Sardinia (1978 to 2014) as revealed by whole genome sequencing and comparative analysis.</title>
        <authorList>
            <person name="Torresi C."/>
            <person name="Fiori M."/>
            <person name="Bertolotti L."/>
            <person name="Floris M."/>
            <person name="Colitti B."/>
            <person name="Giammarioli M."/>
            <person name="Dei Giudici S."/>
            <person name="Oggiano A."/>
            <person name="Malmberg M."/>
            <person name="De Mia G.M."/>
            <person name="Belak S."/>
            <person name="Granberg F."/>
        </authorList>
    </citation>
    <scope>NUCLEOTIDE SEQUENCE [LARGE SCALE GENOMIC DNA]</scope>
    <source>
        <strain evidence="4">139/Nu/1981</strain>
        <strain evidence="5">140/Or/1985</strain>
        <strain evidence="7">141/Nu/1990</strain>
        <strain evidence="8">142/Nu/1995</strain>
        <strain evidence="13">22653/Ca/2014</strain>
        <strain evidence="10">26/Ss/2004</strain>
        <strain evidence="2">56/Ca/1978</strain>
        <strain evidence="3">57/Ca/1979</strain>
        <strain evidence="9">60/Nu/1997</strain>
        <strain evidence="11">72407/Ss/2005</strain>
        <strain evidence="6">85/Ca/1985</strain>
        <strain evidence="12">97/Ot/2012</strain>
    </source>
</reference>
<evidence type="ECO:0000313" key="8">
    <source>
        <dbReference type="EMBL" id="QIM08094.1"/>
    </source>
</evidence>
<dbReference type="Proteomes" id="UP000502933">
    <property type="component" value="Segment"/>
</dbReference>